<proteinExistence type="predicted"/>
<dbReference type="AlphaFoldDB" id="A0A9D4UX18"/>
<name>A0A9D4UX18_ADICA</name>
<sequence length="80" mass="9277">MLFPHSWCNHVLVFATMGWCLVKRPRATGVFIIGFWLLDLANNTMQSFTEEVPLVSNSRHVEDACSSMSKRSWWRCKLSD</sequence>
<dbReference type="OrthoDB" id="28755at2759"/>
<keyword evidence="2" id="KW-1185">Reference proteome</keyword>
<reference evidence="1" key="1">
    <citation type="submission" date="2021-01" db="EMBL/GenBank/DDBJ databases">
        <title>Adiantum capillus-veneris genome.</title>
        <authorList>
            <person name="Fang Y."/>
            <person name="Liao Q."/>
        </authorList>
    </citation>
    <scope>NUCLEOTIDE SEQUENCE</scope>
    <source>
        <strain evidence="1">H3</strain>
        <tissue evidence="1">Leaf</tissue>
    </source>
</reference>
<organism evidence="1 2">
    <name type="scientific">Adiantum capillus-veneris</name>
    <name type="common">Maidenhair fern</name>
    <dbReference type="NCBI Taxonomy" id="13818"/>
    <lineage>
        <taxon>Eukaryota</taxon>
        <taxon>Viridiplantae</taxon>
        <taxon>Streptophyta</taxon>
        <taxon>Embryophyta</taxon>
        <taxon>Tracheophyta</taxon>
        <taxon>Polypodiopsida</taxon>
        <taxon>Polypodiidae</taxon>
        <taxon>Polypodiales</taxon>
        <taxon>Pteridineae</taxon>
        <taxon>Pteridaceae</taxon>
        <taxon>Vittarioideae</taxon>
        <taxon>Adiantum</taxon>
    </lineage>
</organism>
<comment type="caution">
    <text evidence="1">The sequence shown here is derived from an EMBL/GenBank/DDBJ whole genome shotgun (WGS) entry which is preliminary data.</text>
</comment>
<evidence type="ECO:0000313" key="2">
    <source>
        <dbReference type="Proteomes" id="UP000886520"/>
    </source>
</evidence>
<protein>
    <submittedName>
        <fullName evidence="1">Uncharacterized protein</fullName>
    </submittedName>
</protein>
<gene>
    <name evidence="1" type="ORF">GOP47_0009408</name>
</gene>
<accession>A0A9D4UX18</accession>
<dbReference type="Proteomes" id="UP000886520">
    <property type="component" value="Chromosome 9"/>
</dbReference>
<evidence type="ECO:0000313" key="1">
    <source>
        <dbReference type="EMBL" id="KAI5075332.1"/>
    </source>
</evidence>
<dbReference type="EMBL" id="JABFUD020000009">
    <property type="protein sequence ID" value="KAI5075332.1"/>
    <property type="molecule type" value="Genomic_DNA"/>
</dbReference>